<dbReference type="InterPro" id="IPR014729">
    <property type="entry name" value="Rossmann-like_a/b/a_fold"/>
</dbReference>
<keyword evidence="7" id="KW-0547">Nucleotide-binding</keyword>
<organism evidence="12 13">
    <name type="scientific">Angustibacter aerolatus</name>
    <dbReference type="NCBI Taxonomy" id="1162965"/>
    <lineage>
        <taxon>Bacteria</taxon>
        <taxon>Bacillati</taxon>
        <taxon>Actinomycetota</taxon>
        <taxon>Actinomycetes</taxon>
        <taxon>Kineosporiales</taxon>
        <taxon>Kineosporiaceae</taxon>
    </lineage>
</organism>
<feature type="domain" description="FAD synthetase" evidence="11">
    <location>
        <begin position="27"/>
        <end position="80"/>
    </location>
</feature>
<keyword evidence="6" id="KW-0548">Nucleotidyltransferase</keyword>
<accession>A0ABQ6JCN1</accession>
<evidence type="ECO:0000256" key="1">
    <source>
        <dbReference type="ARBA" id="ARBA00004726"/>
    </source>
</evidence>
<gene>
    <name evidence="12" type="ORF">GCM10025868_07720</name>
</gene>
<dbReference type="InterPro" id="IPR004821">
    <property type="entry name" value="Cyt_trans-like"/>
</dbReference>
<evidence type="ECO:0000256" key="2">
    <source>
        <dbReference type="ARBA" id="ARBA00012393"/>
    </source>
</evidence>
<reference evidence="13" key="1">
    <citation type="journal article" date="2019" name="Int. J. Syst. Evol. Microbiol.">
        <title>The Global Catalogue of Microorganisms (GCM) 10K type strain sequencing project: providing services to taxonomists for standard genome sequencing and annotation.</title>
        <authorList>
            <consortium name="The Broad Institute Genomics Platform"/>
            <consortium name="The Broad Institute Genome Sequencing Center for Infectious Disease"/>
            <person name="Wu L."/>
            <person name="Ma J."/>
        </authorList>
    </citation>
    <scope>NUCLEOTIDE SEQUENCE [LARGE SCALE GENOMIC DNA]</scope>
    <source>
        <strain evidence="13">NBRC 108730</strain>
    </source>
</reference>
<dbReference type="EC" id="2.7.7.2" evidence="2"/>
<protein>
    <recommendedName>
        <fullName evidence="2">FAD synthase</fullName>
        <ecNumber evidence="2">2.7.7.2</ecNumber>
    </recommendedName>
</protein>
<comment type="pathway">
    <text evidence="1">Cofactor biosynthesis; FAD biosynthesis; FAD from FMN: step 1/1.</text>
</comment>
<keyword evidence="4" id="KW-0288">FMN</keyword>
<evidence type="ECO:0000256" key="4">
    <source>
        <dbReference type="ARBA" id="ARBA00022643"/>
    </source>
</evidence>
<keyword evidence="13" id="KW-1185">Reference proteome</keyword>
<keyword evidence="5" id="KW-0808">Transferase</keyword>
<dbReference type="InterPro" id="IPR015864">
    <property type="entry name" value="FAD_synthase"/>
</dbReference>
<evidence type="ECO:0000313" key="13">
    <source>
        <dbReference type="Proteomes" id="UP001157017"/>
    </source>
</evidence>
<proteinExistence type="predicted"/>
<keyword evidence="9" id="KW-0067">ATP-binding</keyword>
<evidence type="ECO:0000259" key="11">
    <source>
        <dbReference type="Pfam" id="PF06574"/>
    </source>
</evidence>
<keyword evidence="8" id="KW-0274">FAD</keyword>
<evidence type="ECO:0000256" key="9">
    <source>
        <dbReference type="ARBA" id="ARBA00022840"/>
    </source>
</evidence>
<evidence type="ECO:0000256" key="3">
    <source>
        <dbReference type="ARBA" id="ARBA00022630"/>
    </source>
</evidence>
<comment type="catalytic activity">
    <reaction evidence="10">
        <text>FMN + ATP + H(+) = FAD + diphosphate</text>
        <dbReference type="Rhea" id="RHEA:17237"/>
        <dbReference type="ChEBI" id="CHEBI:15378"/>
        <dbReference type="ChEBI" id="CHEBI:30616"/>
        <dbReference type="ChEBI" id="CHEBI:33019"/>
        <dbReference type="ChEBI" id="CHEBI:57692"/>
        <dbReference type="ChEBI" id="CHEBI:58210"/>
        <dbReference type="EC" id="2.7.7.2"/>
    </reaction>
</comment>
<comment type="caution">
    <text evidence="12">The sequence shown here is derived from an EMBL/GenBank/DDBJ whole genome shotgun (WGS) entry which is preliminary data.</text>
</comment>
<dbReference type="Pfam" id="PF06574">
    <property type="entry name" value="FAD_syn"/>
    <property type="match status" value="1"/>
</dbReference>
<evidence type="ECO:0000256" key="7">
    <source>
        <dbReference type="ARBA" id="ARBA00022741"/>
    </source>
</evidence>
<dbReference type="EMBL" id="BSUZ01000001">
    <property type="protein sequence ID" value="GMA85522.1"/>
    <property type="molecule type" value="Genomic_DNA"/>
</dbReference>
<dbReference type="Proteomes" id="UP001157017">
    <property type="component" value="Unassembled WGS sequence"/>
</dbReference>
<evidence type="ECO:0000256" key="6">
    <source>
        <dbReference type="ARBA" id="ARBA00022695"/>
    </source>
</evidence>
<evidence type="ECO:0000313" key="12">
    <source>
        <dbReference type="EMBL" id="GMA85522.1"/>
    </source>
</evidence>
<evidence type="ECO:0000256" key="10">
    <source>
        <dbReference type="ARBA" id="ARBA00049494"/>
    </source>
</evidence>
<dbReference type="SUPFAM" id="SSF52374">
    <property type="entry name" value="Nucleotidylyl transferase"/>
    <property type="match status" value="1"/>
</dbReference>
<dbReference type="NCBIfam" id="TIGR00125">
    <property type="entry name" value="cyt_tran_rel"/>
    <property type="match status" value="1"/>
</dbReference>
<dbReference type="Gene3D" id="3.40.50.620">
    <property type="entry name" value="HUPs"/>
    <property type="match status" value="1"/>
</dbReference>
<name>A0ABQ6JCN1_9ACTN</name>
<evidence type="ECO:0000256" key="8">
    <source>
        <dbReference type="ARBA" id="ARBA00022827"/>
    </source>
</evidence>
<sequence>MLRPRPAWHDDTVLRWDDLPDVPADVGPCVVTLGNFDGVHAGHRAVLGRVVELARANGATAVAVTFDPHPLAVLHPNRAPE</sequence>
<keyword evidence="3" id="KW-0285">Flavoprotein</keyword>
<evidence type="ECO:0000256" key="5">
    <source>
        <dbReference type="ARBA" id="ARBA00022679"/>
    </source>
</evidence>